<feature type="domain" description="Sodium/calcium exchanger membrane region" evidence="9">
    <location>
        <begin position="338"/>
        <end position="491"/>
    </location>
</feature>
<protein>
    <recommendedName>
        <fullName evidence="9">Sodium/calcium exchanger membrane region domain-containing protein</fullName>
    </recommendedName>
</protein>
<sequence>MSSYSRVDVNDTSKNPPFPDPISFSTPQQARQRQTHISDEEKGLIEHEYQENHGQQKYPHVSQMVDNRGGPETFWERFSRKGKRKVGVIKSLRNLALSSWINILLLLIPVSWLAHFRQEEAEWGHVTVFILALLAIIPLEHLFEYGGDQMRCYLGKDLGDLVVITLNNAVEATLGVMLLLKCELVLLKSTIIEITGVIILHLLLVPGTAFILGGARIIQQDLHPHLTQLNQSTLTVGVLTLLLPFAIFTALNSSFNPRGGEVVSAVNDEVRGKILELSRGLAILLLIVYVCSRIYLHNPPGEDNAMALHLAPNAPEALKHEAELFKKREPELNQWVCIIMLLVALGLMATTAEWLVESIEPVREEGNISEIWFGLILLPLVSFAADGLLASVYFVRHMLRHFFKEPIAPTTLAQAESIDLSIQFALFWMPLYVLIGWFSGRPLTLLFDIFEVALVIGSCFLVNYVTADSKTNWAEGVAMVIFYVMIALAAWFYDGQPETMVMSTCESVASVIAALASGGGEGDLTSTAHH</sequence>
<feature type="transmembrane region" description="Helical" evidence="8">
    <location>
        <begin position="335"/>
        <end position="356"/>
    </location>
</feature>
<evidence type="ECO:0000256" key="1">
    <source>
        <dbReference type="ARBA" id="ARBA00004127"/>
    </source>
</evidence>
<feature type="region of interest" description="Disordered" evidence="7">
    <location>
        <begin position="1"/>
        <end position="31"/>
    </location>
</feature>
<evidence type="ECO:0000256" key="5">
    <source>
        <dbReference type="ARBA" id="ARBA00023065"/>
    </source>
</evidence>
<feature type="transmembrane region" description="Helical" evidence="8">
    <location>
        <begin position="233"/>
        <end position="251"/>
    </location>
</feature>
<feature type="transmembrane region" description="Helical" evidence="8">
    <location>
        <begin position="191"/>
        <end position="212"/>
    </location>
</feature>
<evidence type="ECO:0000259" key="9">
    <source>
        <dbReference type="Pfam" id="PF01699"/>
    </source>
</evidence>
<dbReference type="OrthoDB" id="1699231at2759"/>
<keyword evidence="4 8" id="KW-1133">Transmembrane helix</keyword>
<evidence type="ECO:0000313" key="11">
    <source>
        <dbReference type="Proteomes" id="UP000807306"/>
    </source>
</evidence>
<feature type="transmembrane region" description="Helical" evidence="8">
    <location>
        <begin position="371"/>
        <end position="395"/>
    </location>
</feature>
<dbReference type="PANTHER" id="PTHR31503:SF20">
    <property type="entry name" value="CA(2+)_H(+) EXCHANGER, PUTATIVE (EUROFUNG)-RELATED"/>
    <property type="match status" value="1"/>
</dbReference>
<evidence type="ECO:0000256" key="4">
    <source>
        <dbReference type="ARBA" id="ARBA00022989"/>
    </source>
</evidence>
<dbReference type="PANTHER" id="PTHR31503">
    <property type="entry name" value="VACUOLAR CALCIUM ION TRANSPORTER"/>
    <property type="match status" value="1"/>
</dbReference>
<evidence type="ECO:0000256" key="8">
    <source>
        <dbReference type="SAM" id="Phobius"/>
    </source>
</evidence>
<keyword evidence="3 8" id="KW-0812">Transmembrane</keyword>
<feature type="compositionally biased region" description="Polar residues" evidence="7">
    <location>
        <begin position="1"/>
        <end position="15"/>
    </location>
</feature>
<feature type="transmembrane region" description="Helical" evidence="8">
    <location>
        <begin position="94"/>
        <end position="114"/>
    </location>
</feature>
<feature type="transmembrane region" description="Helical" evidence="8">
    <location>
        <begin position="473"/>
        <end position="493"/>
    </location>
</feature>
<keyword evidence="6 8" id="KW-0472">Membrane</keyword>
<feature type="transmembrane region" description="Helical" evidence="8">
    <location>
        <begin position="420"/>
        <end position="439"/>
    </location>
</feature>
<dbReference type="GO" id="GO:0006874">
    <property type="term" value="P:intracellular calcium ion homeostasis"/>
    <property type="evidence" value="ECO:0007669"/>
    <property type="project" value="TreeGrafter"/>
</dbReference>
<keyword evidence="11" id="KW-1185">Reference proteome</keyword>
<evidence type="ECO:0000256" key="3">
    <source>
        <dbReference type="ARBA" id="ARBA00022692"/>
    </source>
</evidence>
<dbReference type="AlphaFoldDB" id="A0A9P6EGQ0"/>
<dbReference type="GO" id="GO:0015369">
    <property type="term" value="F:calcium:proton antiporter activity"/>
    <property type="evidence" value="ECO:0007669"/>
    <property type="project" value="TreeGrafter"/>
</dbReference>
<evidence type="ECO:0000313" key="10">
    <source>
        <dbReference type="EMBL" id="KAF9528625.1"/>
    </source>
</evidence>
<keyword evidence="2" id="KW-0813">Transport</keyword>
<evidence type="ECO:0000256" key="6">
    <source>
        <dbReference type="ARBA" id="ARBA00023136"/>
    </source>
</evidence>
<organism evidence="10 11">
    <name type="scientific">Crepidotus variabilis</name>
    <dbReference type="NCBI Taxonomy" id="179855"/>
    <lineage>
        <taxon>Eukaryota</taxon>
        <taxon>Fungi</taxon>
        <taxon>Dikarya</taxon>
        <taxon>Basidiomycota</taxon>
        <taxon>Agaricomycotina</taxon>
        <taxon>Agaricomycetes</taxon>
        <taxon>Agaricomycetidae</taxon>
        <taxon>Agaricales</taxon>
        <taxon>Agaricineae</taxon>
        <taxon>Crepidotaceae</taxon>
        <taxon>Crepidotus</taxon>
    </lineage>
</organism>
<feature type="transmembrane region" description="Helical" evidence="8">
    <location>
        <begin position="445"/>
        <end position="466"/>
    </location>
</feature>
<dbReference type="InterPro" id="IPR004837">
    <property type="entry name" value="NaCa_Exmemb"/>
</dbReference>
<proteinExistence type="predicted"/>
<feature type="transmembrane region" description="Helical" evidence="8">
    <location>
        <begin position="277"/>
        <end position="296"/>
    </location>
</feature>
<feature type="transmembrane region" description="Helical" evidence="8">
    <location>
        <begin position="158"/>
        <end position="179"/>
    </location>
</feature>
<dbReference type="InterPro" id="IPR004713">
    <property type="entry name" value="CaH_exchang"/>
</dbReference>
<accession>A0A9P6EGQ0</accession>
<dbReference type="Proteomes" id="UP000807306">
    <property type="component" value="Unassembled WGS sequence"/>
</dbReference>
<dbReference type="GO" id="GO:0000329">
    <property type="term" value="C:fungal-type vacuole membrane"/>
    <property type="evidence" value="ECO:0007669"/>
    <property type="project" value="TreeGrafter"/>
</dbReference>
<name>A0A9P6EGQ0_9AGAR</name>
<reference evidence="10" key="1">
    <citation type="submission" date="2020-11" db="EMBL/GenBank/DDBJ databases">
        <authorList>
            <consortium name="DOE Joint Genome Institute"/>
            <person name="Ahrendt S."/>
            <person name="Riley R."/>
            <person name="Andreopoulos W."/>
            <person name="Labutti K."/>
            <person name="Pangilinan J."/>
            <person name="Ruiz-Duenas F.J."/>
            <person name="Barrasa J.M."/>
            <person name="Sanchez-Garcia M."/>
            <person name="Camarero S."/>
            <person name="Miyauchi S."/>
            <person name="Serrano A."/>
            <person name="Linde D."/>
            <person name="Babiker R."/>
            <person name="Drula E."/>
            <person name="Ayuso-Fernandez I."/>
            <person name="Pacheco R."/>
            <person name="Padilla G."/>
            <person name="Ferreira P."/>
            <person name="Barriuso J."/>
            <person name="Kellner H."/>
            <person name="Castanera R."/>
            <person name="Alfaro M."/>
            <person name="Ramirez L."/>
            <person name="Pisabarro A.G."/>
            <person name="Kuo A."/>
            <person name="Tritt A."/>
            <person name="Lipzen A."/>
            <person name="He G."/>
            <person name="Yan M."/>
            <person name="Ng V."/>
            <person name="Cullen D."/>
            <person name="Martin F."/>
            <person name="Rosso M.-N."/>
            <person name="Henrissat B."/>
            <person name="Hibbett D."/>
            <person name="Martinez A.T."/>
            <person name="Grigoriev I.V."/>
        </authorList>
    </citation>
    <scope>NUCLEOTIDE SEQUENCE</scope>
    <source>
        <strain evidence="10">CBS 506.95</strain>
    </source>
</reference>
<keyword evidence="5" id="KW-0406">Ion transport</keyword>
<gene>
    <name evidence="10" type="ORF">CPB83DRAFT_304938</name>
</gene>
<evidence type="ECO:0000256" key="7">
    <source>
        <dbReference type="SAM" id="MobiDB-lite"/>
    </source>
</evidence>
<dbReference type="EMBL" id="MU157851">
    <property type="protein sequence ID" value="KAF9528625.1"/>
    <property type="molecule type" value="Genomic_DNA"/>
</dbReference>
<feature type="transmembrane region" description="Helical" evidence="8">
    <location>
        <begin position="126"/>
        <end position="146"/>
    </location>
</feature>
<comment type="subcellular location">
    <subcellularLocation>
        <location evidence="1">Endomembrane system</location>
        <topology evidence="1">Multi-pass membrane protein</topology>
    </subcellularLocation>
</comment>
<comment type="caution">
    <text evidence="10">The sequence shown here is derived from an EMBL/GenBank/DDBJ whole genome shotgun (WGS) entry which is preliminary data.</text>
</comment>
<evidence type="ECO:0000256" key="2">
    <source>
        <dbReference type="ARBA" id="ARBA00022448"/>
    </source>
</evidence>
<dbReference type="GO" id="GO:0012505">
    <property type="term" value="C:endomembrane system"/>
    <property type="evidence" value="ECO:0007669"/>
    <property type="project" value="UniProtKB-SubCell"/>
</dbReference>
<dbReference type="Pfam" id="PF01699">
    <property type="entry name" value="Na_Ca_ex"/>
    <property type="match status" value="1"/>
</dbReference>